<evidence type="ECO:0000313" key="1">
    <source>
        <dbReference type="EMBL" id="KAK6291499.1"/>
    </source>
</evidence>
<comment type="caution">
    <text evidence="1">The sequence shown here is derived from an EMBL/GenBank/DDBJ whole genome shotgun (WGS) entry which is preliminary data.</text>
</comment>
<proteinExistence type="predicted"/>
<reference evidence="1 2" key="1">
    <citation type="submission" date="2021-04" db="EMBL/GenBank/DDBJ databases">
        <authorList>
            <person name="De Guttry C."/>
            <person name="Zahm M."/>
            <person name="Klopp C."/>
            <person name="Cabau C."/>
            <person name="Louis A."/>
            <person name="Berthelot C."/>
            <person name="Parey E."/>
            <person name="Roest Crollius H."/>
            <person name="Montfort J."/>
            <person name="Robinson-Rechavi M."/>
            <person name="Bucao C."/>
            <person name="Bouchez O."/>
            <person name="Gislard M."/>
            <person name="Lluch J."/>
            <person name="Milhes M."/>
            <person name="Lampietro C."/>
            <person name="Lopez Roques C."/>
            <person name="Donnadieu C."/>
            <person name="Braasch I."/>
            <person name="Desvignes T."/>
            <person name="Postlethwait J."/>
            <person name="Bobe J."/>
            <person name="Wedekind C."/>
            <person name="Guiguen Y."/>
        </authorList>
    </citation>
    <scope>NUCLEOTIDE SEQUENCE [LARGE SCALE GENOMIC DNA]</scope>
    <source>
        <strain evidence="1">Cs_M1</strain>
        <tissue evidence="1">Blood</tissue>
    </source>
</reference>
<dbReference type="Proteomes" id="UP001356427">
    <property type="component" value="Unassembled WGS sequence"/>
</dbReference>
<dbReference type="Gene3D" id="3.30.70.1820">
    <property type="entry name" value="L1 transposable element, RRM domain"/>
    <property type="match status" value="1"/>
</dbReference>
<gene>
    <name evidence="1" type="ORF">J4Q44_G00382650</name>
</gene>
<keyword evidence="2" id="KW-1185">Reference proteome</keyword>
<name>A0AAN8Q4M4_9TELE</name>
<dbReference type="EMBL" id="JAGTTL010000040">
    <property type="protein sequence ID" value="KAK6291499.1"/>
    <property type="molecule type" value="Genomic_DNA"/>
</dbReference>
<accession>A0AAN8Q4M4</accession>
<dbReference type="AlphaFoldDB" id="A0AAN8Q4M4"/>
<sequence>MDSKILDLPPSVHPLGMERVLAPLRRRLLPGQVAHRAFVVTFLRYQDTVRILSAAQAKGELKYGDARIMIFPDLSLILHKRRMAFSPLKRLLRQAGSAYGLLLPDDFVDVHQN</sequence>
<evidence type="ECO:0000313" key="2">
    <source>
        <dbReference type="Proteomes" id="UP001356427"/>
    </source>
</evidence>
<organism evidence="1 2">
    <name type="scientific">Coregonus suidteri</name>
    <dbReference type="NCBI Taxonomy" id="861788"/>
    <lineage>
        <taxon>Eukaryota</taxon>
        <taxon>Metazoa</taxon>
        <taxon>Chordata</taxon>
        <taxon>Craniata</taxon>
        <taxon>Vertebrata</taxon>
        <taxon>Euteleostomi</taxon>
        <taxon>Actinopterygii</taxon>
        <taxon>Neopterygii</taxon>
        <taxon>Teleostei</taxon>
        <taxon>Protacanthopterygii</taxon>
        <taxon>Salmoniformes</taxon>
        <taxon>Salmonidae</taxon>
        <taxon>Coregoninae</taxon>
        <taxon>Coregonus</taxon>
    </lineage>
</organism>
<protein>
    <submittedName>
        <fullName evidence="1">Uncharacterized protein</fullName>
    </submittedName>
</protein>